<dbReference type="PROSITE" id="PS50126">
    <property type="entry name" value="S1"/>
    <property type="match status" value="1"/>
</dbReference>
<dbReference type="SMART" id="SM00316">
    <property type="entry name" value="S1"/>
    <property type="match status" value="1"/>
</dbReference>
<dbReference type="Pfam" id="PF00773">
    <property type="entry name" value="RNB"/>
    <property type="match status" value="1"/>
</dbReference>
<dbReference type="GO" id="GO:0006402">
    <property type="term" value="P:mRNA catabolic process"/>
    <property type="evidence" value="ECO:0007669"/>
    <property type="project" value="TreeGrafter"/>
</dbReference>
<dbReference type="EMBL" id="VIFM01000118">
    <property type="protein sequence ID" value="TQF12942.1"/>
    <property type="molecule type" value="Genomic_DNA"/>
</dbReference>
<feature type="compositionally biased region" description="Basic and acidic residues" evidence="9">
    <location>
        <begin position="132"/>
        <end position="163"/>
    </location>
</feature>
<reference evidence="11 12" key="1">
    <citation type="submission" date="2019-06" db="EMBL/GenBank/DDBJ databases">
        <authorList>
            <person name="Livingstone P."/>
            <person name="Whitworth D."/>
        </authorList>
    </citation>
    <scope>NUCLEOTIDE SEQUENCE [LARGE SCALE GENOMIC DNA]</scope>
    <source>
        <strain evidence="11 12">AM401</strain>
    </source>
</reference>
<feature type="compositionally biased region" description="Low complexity" evidence="9">
    <location>
        <begin position="1146"/>
        <end position="1156"/>
    </location>
</feature>
<evidence type="ECO:0000256" key="8">
    <source>
        <dbReference type="HAMAP-Rule" id="MF_01895"/>
    </source>
</evidence>
<protein>
    <recommendedName>
        <fullName evidence="8">Ribonuclease R</fullName>
        <shortName evidence="8">RNase R</shortName>
        <ecNumber evidence="8">3.1.13.1</ecNumber>
    </recommendedName>
</protein>
<dbReference type="SMART" id="SM00357">
    <property type="entry name" value="CSP"/>
    <property type="match status" value="1"/>
</dbReference>
<dbReference type="Gene3D" id="2.40.50.140">
    <property type="entry name" value="Nucleic acid-binding proteins"/>
    <property type="match status" value="2"/>
</dbReference>
<keyword evidence="6 8" id="KW-0269">Exonuclease</keyword>
<dbReference type="RefSeq" id="WP_141645324.1">
    <property type="nucleotide sequence ID" value="NZ_VIFM01000118.1"/>
</dbReference>
<accession>A0A540WVB0</accession>
<keyword evidence="7 8" id="KW-0694">RNA-binding</keyword>
<dbReference type="InterPro" id="IPR001900">
    <property type="entry name" value="RNase_II/R"/>
</dbReference>
<dbReference type="AlphaFoldDB" id="A0A540WVB0"/>
<evidence type="ECO:0000256" key="4">
    <source>
        <dbReference type="ARBA" id="ARBA00022722"/>
    </source>
</evidence>
<evidence type="ECO:0000256" key="5">
    <source>
        <dbReference type="ARBA" id="ARBA00022801"/>
    </source>
</evidence>
<organism evidence="11 12">
    <name type="scientific">Myxococcus llanfairpwllgwyngyllgogerychwyrndrobwllllantysiliogogogochensis</name>
    <dbReference type="NCBI Taxonomy" id="2590453"/>
    <lineage>
        <taxon>Bacteria</taxon>
        <taxon>Pseudomonadati</taxon>
        <taxon>Myxococcota</taxon>
        <taxon>Myxococcia</taxon>
        <taxon>Myxococcales</taxon>
        <taxon>Cystobacterineae</taxon>
        <taxon>Myxococcaceae</taxon>
        <taxon>Myxococcus</taxon>
    </lineage>
</organism>
<dbReference type="CDD" id="cd04471">
    <property type="entry name" value="S1_RNase_R"/>
    <property type="match status" value="1"/>
</dbReference>
<comment type="caution">
    <text evidence="11">The sequence shown here is derived from an EMBL/GenBank/DDBJ whole genome shotgun (WGS) entry which is preliminary data.</text>
</comment>
<gene>
    <name evidence="8 11" type="primary">rnr</name>
    <name evidence="11" type="ORF">FJV41_26395</name>
</gene>
<dbReference type="PROSITE" id="PS01175">
    <property type="entry name" value="RIBONUCLEASE_II"/>
    <property type="match status" value="1"/>
</dbReference>
<feature type="region of interest" description="Disordered" evidence="9">
    <location>
        <begin position="818"/>
        <end position="1267"/>
    </location>
</feature>
<dbReference type="InterPro" id="IPR011129">
    <property type="entry name" value="CSD"/>
</dbReference>
<feature type="compositionally biased region" description="Low complexity" evidence="9">
    <location>
        <begin position="1075"/>
        <end position="1087"/>
    </location>
</feature>
<feature type="compositionally biased region" description="Basic residues" evidence="9">
    <location>
        <begin position="1200"/>
        <end position="1211"/>
    </location>
</feature>
<evidence type="ECO:0000256" key="6">
    <source>
        <dbReference type="ARBA" id="ARBA00022839"/>
    </source>
</evidence>
<dbReference type="InterPro" id="IPR004476">
    <property type="entry name" value="RNase_II/RNase_R"/>
</dbReference>
<feature type="compositionally biased region" description="Pro residues" evidence="9">
    <location>
        <begin position="1052"/>
        <end position="1061"/>
    </location>
</feature>
<dbReference type="InterPro" id="IPR022966">
    <property type="entry name" value="RNase_II/R_CS"/>
</dbReference>
<dbReference type="EC" id="3.1.13.1" evidence="8"/>
<feature type="compositionally biased region" description="Low complexity" evidence="9">
    <location>
        <begin position="1174"/>
        <end position="1199"/>
    </location>
</feature>
<dbReference type="NCBIfam" id="TIGR00358">
    <property type="entry name" value="3_prime_RNase"/>
    <property type="match status" value="1"/>
</dbReference>
<keyword evidence="3 8" id="KW-0963">Cytoplasm</keyword>
<dbReference type="PANTHER" id="PTHR23355:SF9">
    <property type="entry name" value="DIS3-LIKE EXONUCLEASE 2"/>
    <property type="match status" value="1"/>
</dbReference>
<keyword evidence="12" id="KW-1185">Reference proteome</keyword>
<evidence type="ECO:0000259" key="10">
    <source>
        <dbReference type="PROSITE" id="PS50126"/>
    </source>
</evidence>
<dbReference type="Pfam" id="PF00575">
    <property type="entry name" value="S1"/>
    <property type="match status" value="1"/>
</dbReference>
<dbReference type="GO" id="GO:0005829">
    <property type="term" value="C:cytosol"/>
    <property type="evidence" value="ECO:0007669"/>
    <property type="project" value="TreeGrafter"/>
</dbReference>
<dbReference type="SUPFAM" id="SSF50249">
    <property type="entry name" value="Nucleic acid-binding proteins"/>
    <property type="match status" value="3"/>
</dbReference>
<comment type="subcellular location">
    <subcellularLocation>
        <location evidence="2 8">Cytoplasm</location>
    </subcellularLocation>
</comment>
<feature type="compositionally biased region" description="Low complexity" evidence="9">
    <location>
        <begin position="957"/>
        <end position="972"/>
    </location>
</feature>
<feature type="compositionally biased region" description="Basic and acidic residues" evidence="9">
    <location>
        <begin position="86"/>
        <end position="107"/>
    </location>
</feature>
<dbReference type="PANTHER" id="PTHR23355">
    <property type="entry name" value="RIBONUCLEASE"/>
    <property type="match status" value="1"/>
</dbReference>
<dbReference type="Proteomes" id="UP000315369">
    <property type="component" value="Unassembled WGS sequence"/>
</dbReference>
<evidence type="ECO:0000256" key="9">
    <source>
        <dbReference type="SAM" id="MobiDB-lite"/>
    </source>
</evidence>
<evidence type="ECO:0000313" key="11">
    <source>
        <dbReference type="EMBL" id="TQF12942.1"/>
    </source>
</evidence>
<feature type="region of interest" description="Disordered" evidence="9">
    <location>
        <begin position="59"/>
        <end position="171"/>
    </location>
</feature>
<dbReference type="InterPro" id="IPR012340">
    <property type="entry name" value="NA-bd_OB-fold"/>
</dbReference>
<dbReference type="InterPro" id="IPR011805">
    <property type="entry name" value="RNase_R"/>
</dbReference>
<dbReference type="OrthoDB" id="9764149at2"/>
<feature type="domain" description="S1 motif" evidence="10">
    <location>
        <begin position="733"/>
        <end position="812"/>
    </location>
</feature>
<evidence type="ECO:0000256" key="1">
    <source>
        <dbReference type="ARBA" id="ARBA00001849"/>
    </source>
</evidence>
<dbReference type="InterPro" id="IPR013223">
    <property type="entry name" value="RNase_B_OB_dom"/>
</dbReference>
<dbReference type="InterPro" id="IPR050180">
    <property type="entry name" value="RNR_Ribonuclease"/>
</dbReference>
<dbReference type="GO" id="GO:0008859">
    <property type="term" value="F:exoribonuclease II activity"/>
    <property type="evidence" value="ECO:0007669"/>
    <property type="project" value="UniProtKB-UniRule"/>
</dbReference>
<dbReference type="HAMAP" id="MF_01895">
    <property type="entry name" value="RNase_R"/>
    <property type="match status" value="1"/>
</dbReference>
<sequence length="1267" mass="138629">MSISSDLLQQILSDADHPLGIKELLRLAGLHPGQQTELKRSLRDLVRQGHIVKEGKRFLRPQPRRDDGLPVPPPIAPDVPDVVAVRGDHRPRQEKGRPYDAPTRERLTGQGARGQEGGGFKGRSPNAQGSRDFARTDGARGRERRDFNKPGSSRRDEGRERFGHRGPRRPAFGEVLDTVEGILHVHRDGFGFVHPVGGEGENIFLPPAEAQRALDNDRVVVEVAGRPGRYEGRLVRVVDRRRELAVGVYTTQGRHALVLPTDTSLPGPIRVPQTQMAQEGDLVKVRLGVGANLLEPGRGLFGEVAGSLGKPGTPSSEVIGIAYSQGFSDEFPPEVMDEADRYAVKVSEEEASGEQRKDLRSMQLVTIDGEDARDFDDAVYVEDLAGGWRLVVAIADVTHYVRERSALDAEALRRATSVYLPDRVLPMLPERLSNGICSLRPDEDRLCMVADMTFDAQGQRRSSTLYPAVMRSAARCTYNEVQDVLDGKSVPHRDAFKPHFEKMMSLARALMKMRKERGAIDFDIPEHKVVLGKDGLPERMDKRERKDSHRLIEECMLAANEAVARFFQDEGLPTVYRFHGEPDPEKLAAFGALAQAYGFKLVIDDGVSSKELDAFISQLTGHPEQRALNQLLLRSMMQAVYTPSKVGHYGLAAEHYLHFTSPIRRYPDLLVHRLLKAHWAREGRKPSLAMLDREEEKLEDMAMQCSDRERAAMQVEREVVSFYATLMMKDRVGEEFAATVAAITDFGFFVELDAEHVEGLVKAETLGPGSKLDKQTHSLVYPNGRRVRVGQKLRVRLLSANPTARKIDFDALQFAGEAPLSRHEGGAPARRRPEPREQQLPYGKPKPGKPGQWERDTTKGAPARSWAAREEPSRPRGRFVREGRREEASPPRSESTFKKPWRDDTAKTQAGLPGARSPGEAHGPKRRMFVRPEQGASSDVSSAPVQETQEVREETVPEVPDTTTSWSDPSTSESMGASPHPGFDRLRALASQSQPVGKGGRPSQPRHGQGPGRGGKPASKDSRFNRPASVFVPPKPPAETKPEFAPENWQPSVPPEPPAKPPVREQREPAARSTPEVAAARPAEVPAKSPERLSPPAAEVRAPPVSESPVARPTEVATQPGPKSESVKPSPEKAPKRTTAVKRGAAKASSEAAPVARSPTARPKAVGKKPVVTVKKAASGKAPAPVKKAAAKKAAPSKPVAKKSPKAKVAKAKVATAKPTRSKVPKTQVKSPRSKAPKVQAKSAAKPGKSPASGGKGRGAVKGRTKR</sequence>
<comment type="similarity">
    <text evidence="8">Belongs to the RNR ribonuclease family. RNase R subfamily.</text>
</comment>
<feature type="compositionally biased region" description="Basic and acidic residues" evidence="9">
    <location>
        <begin position="820"/>
        <end position="837"/>
    </location>
</feature>
<evidence type="ECO:0000256" key="7">
    <source>
        <dbReference type="ARBA" id="ARBA00022884"/>
    </source>
</evidence>
<name>A0A540WVB0_9BACT</name>
<evidence type="ECO:0000313" key="12">
    <source>
        <dbReference type="Proteomes" id="UP000315369"/>
    </source>
</evidence>
<keyword evidence="4 8" id="KW-0540">Nuclease</keyword>
<feature type="compositionally biased region" description="Gly residues" evidence="9">
    <location>
        <begin position="111"/>
        <end position="121"/>
    </location>
</feature>
<dbReference type="Pfam" id="PF08206">
    <property type="entry name" value="OB_RNB"/>
    <property type="match status" value="1"/>
</dbReference>
<evidence type="ECO:0000256" key="3">
    <source>
        <dbReference type="ARBA" id="ARBA00022490"/>
    </source>
</evidence>
<feature type="compositionally biased region" description="Basic and acidic residues" evidence="9">
    <location>
        <begin position="867"/>
        <end position="906"/>
    </location>
</feature>
<dbReference type="NCBIfam" id="TIGR02063">
    <property type="entry name" value="RNase_R"/>
    <property type="match status" value="1"/>
</dbReference>
<keyword evidence="5 8" id="KW-0378">Hydrolase</keyword>
<comment type="function">
    <text evidence="8">3'-5' exoribonuclease that releases 5'-nucleoside monophosphates and is involved in maturation of structured RNAs.</text>
</comment>
<feature type="compositionally biased region" description="Basic and acidic residues" evidence="9">
    <location>
        <begin position="59"/>
        <end position="68"/>
    </location>
</feature>
<dbReference type="GO" id="GO:0003723">
    <property type="term" value="F:RNA binding"/>
    <property type="evidence" value="ECO:0007669"/>
    <property type="project" value="UniProtKB-UniRule"/>
</dbReference>
<feature type="compositionally biased region" description="Low complexity" evidence="9">
    <location>
        <begin position="1241"/>
        <end position="1253"/>
    </location>
</feature>
<evidence type="ECO:0000256" key="2">
    <source>
        <dbReference type="ARBA" id="ARBA00004496"/>
    </source>
</evidence>
<comment type="catalytic activity">
    <reaction evidence="1 8">
        <text>Exonucleolytic cleavage in the 3'- to 5'-direction to yield nucleoside 5'-phosphates.</text>
        <dbReference type="EC" id="3.1.13.1"/>
    </reaction>
</comment>
<dbReference type="SMART" id="SM00955">
    <property type="entry name" value="RNB"/>
    <property type="match status" value="1"/>
</dbReference>
<proteinExistence type="inferred from homology"/>
<dbReference type="InterPro" id="IPR003029">
    <property type="entry name" value="S1_domain"/>
</dbReference>